<evidence type="ECO:0000313" key="1">
    <source>
        <dbReference type="EMBL" id="MBE1530562.1"/>
    </source>
</evidence>
<proteinExistence type="predicted"/>
<dbReference type="RefSeq" id="WP_192757552.1">
    <property type="nucleotide sequence ID" value="NZ_JADBDZ010000001.1"/>
</dbReference>
<dbReference type="InterPro" id="IPR001680">
    <property type="entry name" value="WD40_rpt"/>
</dbReference>
<accession>A0ABR9JJ58</accession>
<comment type="caution">
    <text evidence="1">The sequence shown here is derived from an EMBL/GenBank/DDBJ whole genome shotgun (WGS) entry which is preliminary data.</text>
</comment>
<dbReference type="SMART" id="SM00320">
    <property type="entry name" value="WD40"/>
    <property type="match status" value="3"/>
</dbReference>
<dbReference type="Proteomes" id="UP000627838">
    <property type="component" value="Unassembled WGS sequence"/>
</dbReference>
<reference evidence="1 2" key="1">
    <citation type="submission" date="2020-10" db="EMBL/GenBank/DDBJ databases">
        <title>Sequencing the genomes of 1000 actinobacteria strains.</title>
        <authorList>
            <person name="Klenk H.-P."/>
        </authorList>
    </citation>
    <scope>NUCLEOTIDE SEQUENCE [LARGE SCALE GENOMIC DNA]</scope>
    <source>
        <strain evidence="1 2">DSM 46744</strain>
    </source>
</reference>
<dbReference type="Gene3D" id="2.130.10.10">
    <property type="entry name" value="YVTN repeat-like/Quinoprotein amine dehydrogenase"/>
    <property type="match status" value="2"/>
</dbReference>
<protein>
    <recommendedName>
        <fullName evidence="3">WD40 repeat protein</fullName>
    </recommendedName>
</protein>
<evidence type="ECO:0008006" key="3">
    <source>
        <dbReference type="Google" id="ProtNLM"/>
    </source>
</evidence>
<sequence length="795" mass="84905">MTQEPDMERRIVASGRRGPWGSRAANLLFAKAANGDADARDAVVRIARTPEHRRCEQARRRIAEWWAAGRDPALRRAVLDTGAVATADPARLQTLALHDRLGEWTAPDAGWAAELLDDPDPDVRANAGTRCRTATGPMLHALWDADTGPGTPLRNVLLSGDAPPPAPKAEALWEAWLDVSADTPADGLGDALLRWGRPADDERSAALSVVALEPDPARLLRAPYRAALLDALLMRGHPLRDIAAGKVRALDDRPLIEELCERAIEDEGLAAVCAQYGFAPRDPVTRAAFYLLTGQPHQWRALDPAGSLLSLAYLSGSDGDRERLRKVMLTAGELDLVRVIVGEDRRARIAAMPDGEIGYLAEQLAQRREWDDLWALVKDVPIATGAALFGLFAGWAPRGEDERRLFTLFRDADRAAVASGLRPGTAAFWTAVRRARLRFRHSVDDVSFAPDGPFLAVAGRAGVAGVFDLRTARLVDRYDWFDSPVGSVLHVGNGVVIAGERGLHGAGPCRVVRCANGTEQVLRTGVGSVTSLALTGSGTFAGGTRDGELLLGEVAGPVLAVPVKEFGLGLRQWPRRIVAHRASGRLALLGRSVHLLDPATGHAVGAHAGRPVQSVGFVDADTVVCADARGWTILLRVADGHRVPVRNAQIRGCAGLGVMPGSGQIVVTDRLGDLHFLDGATLKTVDVHRSRAAGRPTGLTVSPAGEFLAAGYGDGRIDLFDLRLREVPALVPRPVADLVPRDLGVVGAALAHPGVTGPDRAVLELLDASLAHRFRFDVELGEAVELTAGEHDISL</sequence>
<gene>
    <name evidence="1" type="ORF">H4W34_000395</name>
</gene>
<keyword evidence="2" id="KW-1185">Reference proteome</keyword>
<dbReference type="EMBL" id="JADBDZ010000001">
    <property type="protein sequence ID" value="MBE1530562.1"/>
    <property type="molecule type" value="Genomic_DNA"/>
</dbReference>
<organism evidence="1 2">
    <name type="scientific">Actinomadura algeriensis</name>
    <dbReference type="NCBI Taxonomy" id="1679523"/>
    <lineage>
        <taxon>Bacteria</taxon>
        <taxon>Bacillati</taxon>
        <taxon>Actinomycetota</taxon>
        <taxon>Actinomycetes</taxon>
        <taxon>Streptosporangiales</taxon>
        <taxon>Thermomonosporaceae</taxon>
        <taxon>Actinomadura</taxon>
    </lineage>
</organism>
<evidence type="ECO:0000313" key="2">
    <source>
        <dbReference type="Proteomes" id="UP000627838"/>
    </source>
</evidence>
<dbReference type="InterPro" id="IPR015943">
    <property type="entry name" value="WD40/YVTN_repeat-like_dom_sf"/>
</dbReference>
<name>A0ABR9JJ58_9ACTN</name>
<dbReference type="InterPro" id="IPR011044">
    <property type="entry name" value="Quino_amine_DH_bsu"/>
</dbReference>
<dbReference type="SUPFAM" id="SSF50969">
    <property type="entry name" value="YVTN repeat-like/Quinoprotein amine dehydrogenase"/>
    <property type="match status" value="1"/>
</dbReference>